<name>A0ABR9N1F1_9MICO</name>
<evidence type="ECO:0000313" key="1">
    <source>
        <dbReference type="EMBL" id="MBE1876969.1"/>
    </source>
</evidence>
<evidence type="ECO:0000313" key="2">
    <source>
        <dbReference type="Proteomes" id="UP000625527"/>
    </source>
</evidence>
<gene>
    <name evidence="1" type="ORF">IHE71_14840</name>
</gene>
<accession>A0ABR9N1F1</accession>
<keyword evidence="2" id="KW-1185">Reference proteome</keyword>
<dbReference type="Proteomes" id="UP000625527">
    <property type="component" value="Unassembled WGS sequence"/>
</dbReference>
<dbReference type="RefSeq" id="WP_192863522.1">
    <property type="nucleotide sequence ID" value="NZ_JADAQT010000094.1"/>
</dbReference>
<evidence type="ECO:0008006" key="3">
    <source>
        <dbReference type="Google" id="ProtNLM"/>
    </source>
</evidence>
<sequence length="316" mass="32371">MRSADHPPEGEHPGAGAGLAAALEEMSRRGAAMAPPHEDAYAAVRARVRSRRAAKATGAGMMSVAAVTLVAAGALYDKPHDMGYVPGVVGFTAAPDVLGLGEHGEAHLILGFQPPGWENGAIACGERLPPELLADAADGEVPSGDAVRAEDGADSAGTGGYGLRITDVRRNTLAVSRAPRSLPDDVLAGPLSYVWTQDDRVVSLPVDAVQDATVGVEDFTHYDTPSTRSACLGHDGSDGKVSGPTAEAPELPAGTYQVRAYQYLVPTGGDFRAEPGDGAGAEHGGVAARRAIEDPASWSAPVTVTLTKDGVLLPAE</sequence>
<reference evidence="1 2" key="1">
    <citation type="submission" date="2020-10" db="EMBL/GenBank/DDBJ databases">
        <title>Myceligenerans pegani sp. nov., an endophytic actinomycete isolated from Peganum harmala L. in Xinjiang, China.</title>
        <authorList>
            <person name="Xin L."/>
        </authorList>
    </citation>
    <scope>NUCLEOTIDE SEQUENCE [LARGE SCALE GENOMIC DNA]</scope>
    <source>
        <strain evidence="1 2">TRM65318</strain>
    </source>
</reference>
<dbReference type="EMBL" id="JADAQT010000094">
    <property type="protein sequence ID" value="MBE1876969.1"/>
    <property type="molecule type" value="Genomic_DNA"/>
</dbReference>
<comment type="caution">
    <text evidence="1">The sequence shown here is derived from an EMBL/GenBank/DDBJ whole genome shotgun (WGS) entry which is preliminary data.</text>
</comment>
<protein>
    <recommendedName>
        <fullName evidence="3">DUF4198 domain-containing protein</fullName>
    </recommendedName>
</protein>
<organism evidence="1 2">
    <name type="scientific">Myceligenerans pegani</name>
    <dbReference type="NCBI Taxonomy" id="2776917"/>
    <lineage>
        <taxon>Bacteria</taxon>
        <taxon>Bacillati</taxon>
        <taxon>Actinomycetota</taxon>
        <taxon>Actinomycetes</taxon>
        <taxon>Micrococcales</taxon>
        <taxon>Promicromonosporaceae</taxon>
        <taxon>Myceligenerans</taxon>
    </lineage>
</organism>
<proteinExistence type="predicted"/>